<dbReference type="InterPro" id="IPR004570">
    <property type="entry name" value="Phosphatidylglycerol_P_synth"/>
</dbReference>
<gene>
    <name evidence="15" type="ORF">GCM10023353_17600</name>
</gene>
<dbReference type="InterPro" id="IPR043130">
    <property type="entry name" value="CDP-OH_PTrfase_TM_dom"/>
</dbReference>
<keyword evidence="9 14" id="KW-0472">Membrane</keyword>
<reference evidence="16" key="1">
    <citation type="journal article" date="2019" name="Int. J. Syst. Evol. Microbiol.">
        <title>The Global Catalogue of Microorganisms (GCM) 10K type strain sequencing project: providing services to taxonomists for standard genome sequencing and annotation.</title>
        <authorList>
            <consortium name="The Broad Institute Genomics Platform"/>
            <consortium name="The Broad Institute Genome Sequencing Center for Infectious Disease"/>
            <person name="Wu L."/>
            <person name="Ma J."/>
        </authorList>
    </citation>
    <scope>NUCLEOTIDE SEQUENCE [LARGE SCALE GENOMIC DNA]</scope>
    <source>
        <strain evidence="16">JCM 18542</strain>
    </source>
</reference>
<evidence type="ECO:0000256" key="6">
    <source>
        <dbReference type="ARBA" id="ARBA00022692"/>
    </source>
</evidence>
<accession>A0ABP9CPK8</accession>
<feature type="region of interest" description="Disordered" evidence="13">
    <location>
        <begin position="1"/>
        <end position="23"/>
    </location>
</feature>
<dbReference type="PANTHER" id="PTHR14269">
    <property type="entry name" value="CDP-DIACYLGLYCEROL--GLYCEROL-3-PHOSPHATE 3-PHOSPHATIDYLTRANSFERASE-RELATED"/>
    <property type="match status" value="1"/>
</dbReference>
<keyword evidence="7 14" id="KW-1133">Transmembrane helix</keyword>
<evidence type="ECO:0000256" key="12">
    <source>
        <dbReference type="RuleBase" id="RU003750"/>
    </source>
</evidence>
<organism evidence="15 16">
    <name type="scientific">Tomitella cavernea</name>
    <dbReference type="NCBI Taxonomy" id="1387982"/>
    <lineage>
        <taxon>Bacteria</taxon>
        <taxon>Bacillati</taxon>
        <taxon>Actinomycetota</taxon>
        <taxon>Actinomycetes</taxon>
        <taxon>Mycobacteriales</taxon>
        <taxon>Tomitella</taxon>
    </lineage>
</organism>
<evidence type="ECO:0000313" key="16">
    <source>
        <dbReference type="Proteomes" id="UP001500839"/>
    </source>
</evidence>
<dbReference type="InterPro" id="IPR048254">
    <property type="entry name" value="CDP_ALCOHOL_P_TRANSF_CS"/>
</dbReference>
<evidence type="ECO:0000256" key="8">
    <source>
        <dbReference type="ARBA" id="ARBA00023098"/>
    </source>
</evidence>
<dbReference type="InterPro" id="IPR000462">
    <property type="entry name" value="CDP-OH_P_trans"/>
</dbReference>
<dbReference type="Gene3D" id="1.20.120.1760">
    <property type="match status" value="1"/>
</dbReference>
<comment type="subcellular location">
    <subcellularLocation>
        <location evidence="1">Membrane</location>
        <topology evidence="1">Multi-pass membrane protein</topology>
    </subcellularLocation>
</comment>
<dbReference type="PANTHER" id="PTHR14269:SF62">
    <property type="entry name" value="CDP-DIACYLGLYCEROL--GLYCEROL-3-PHOSPHATE 3-PHOSPHATIDYLTRANSFERASE 1, CHLOROPLASTIC"/>
    <property type="match status" value="1"/>
</dbReference>
<dbReference type="Pfam" id="PF01066">
    <property type="entry name" value="CDP-OH_P_transf"/>
    <property type="match status" value="1"/>
</dbReference>
<comment type="similarity">
    <text evidence="3 12">Belongs to the CDP-alcohol phosphatidyltransferase class-I family.</text>
</comment>
<evidence type="ECO:0000256" key="1">
    <source>
        <dbReference type="ARBA" id="ARBA00004141"/>
    </source>
</evidence>
<sequence length="218" mass="23304">MTPPGDEAVGVEMSTTQDGRRADSGPLTVPNLISGLRILGVPLFLYLVVGAHADGWALAVLLVSGASDWVDGKLARLLDQYSRLGELLDPVADRLYMAAVPIAFAVRGILPWWVVGVLIARELVLAATLPLYRSRGLGPPEVHYLGKAATFTLMIAMPVLLAGFGDSAVATTLHPWGWALLIWGLGLYVWTGLMYVAQAWLTARTLPRVHRAAGSGAQ</sequence>
<keyword evidence="4" id="KW-0444">Lipid biosynthesis</keyword>
<keyword evidence="10" id="KW-0594">Phospholipid biosynthesis</keyword>
<dbReference type="PIRSF" id="PIRSF000847">
    <property type="entry name" value="Phos_ph_gly_syn"/>
    <property type="match status" value="1"/>
</dbReference>
<evidence type="ECO:0000256" key="14">
    <source>
        <dbReference type="SAM" id="Phobius"/>
    </source>
</evidence>
<evidence type="ECO:0000256" key="9">
    <source>
        <dbReference type="ARBA" id="ARBA00023136"/>
    </source>
</evidence>
<keyword evidence="11" id="KW-1208">Phospholipid metabolism</keyword>
<keyword evidence="6 14" id="KW-0812">Transmembrane</keyword>
<name>A0ABP9CPK8_9ACTN</name>
<comment type="pathway">
    <text evidence="2">Lipid metabolism; phospholipid metabolism.</text>
</comment>
<feature type="transmembrane region" description="Helical" evidence="14">
    <location>
        <begin position="176"/>
        <end position="201"/>
    </location>
</feature>
<keyword evidence="16" id="KW-1185">Reference proteome</keyword>
<dbReference type="Proteomes" id="UP001500839">
    <property type="component" value="Unassembled WGS sequence"/>
</dbReference>
<evidence type="ECO:0000256" key="10">
    <source>
        <dbReference type="ARBA" id="ARBA00023209"/>
    </source>
</evidence>
<keyword evidence="8" id="KW-0443">Lipid metabolism</keyword>
<dbReference type="PROSITE" id="PS00379">
    <property type="entry name" value="CDP_ALCOHOL_P_TRANSF"/>
    <property type="match status" value="1"/>
</dbReference>
<dbReference type="InterPro" id="IPR050324">
    <property type="entry name" value="CDP-alcohol_PTase-I"/>
</dbReference>
<evidence type="ECO:0000256" key="3">
    <source>
        <dbReference type="ARBA" id="ARBA00010441"/>
    </source>
</evidence>
<protein>
    <submittedName>
        <fullName evidence="15">CDP-alcohol phosphatidyltransferase family protein</fullName>
    </submittedName>
</protein>
<evidence type="ECO:0000256" key="11">
    <source>
        <dbReference type="ARBA" id="ARBA00023264"/>
    </source>
</evidence>
<evidence type="ECO:0000256" key="5">
    <source>
        <dbReference type="ARBA" id="ARBA00022679"/>
    </source>
</evidence>
<proteinExistence type="inferred from homology"/>
<dbReference type="EMBL" id="BAABKQ010000001">
    <property type="protein sequence ID" value="GAA4813174.1"/>
    <property type="molecule type" value="Genomic_DNA"/>
</dbReference>
<evidence type="ECO:0000256" key="13">
    <source>
        <dbReference type="SAM" id="MobiDB-lite"/>
    </source>
</evidence>
<evidence type="ECO:0000256" key="2">
    <source>
        <dbReference type="ARBA" id="ARBA00005074"/>
    </source>
</evidence>
<feature type="transmembrane region" description="Helical" evidence="14">
    <location>
        <begin position="43"/>
        <end position="66"/>
    </location>
</feature>
<comment type="caution">
    <text evidence="15">The sequence shown here is derived from an EMBL/GenBank/DDBJ whole genome shotgun (WGS) entry which is preliminary data.</text>
</comment>
<evidence type="ECO:0000313" key="15">
    <source>
        <dbReference type="EMBL" id="GAA4813174.1"/>
    </source>
</evidence>
<evidence type="ECO:0000256" key="4">
    <source>
        <dbReference type="ARBA" id="ARBA00022516"/>
    </source>
</evidence>
<evidence type="ECO:0000256" key="7">
    <source>
        <dbReference type="ARBA" id="ARBA00022989"/>
    </source>
</evidence>
<keyword evidence="5 12" id="KW-0808">Transferase</keyword>
<feature type="transmembrane region" description="Helical" evidence="14">
    <location>
        <begin position="144"/>
        <end position="164"/>
    </location>
</feature>